<dbReference type="AlphaFoldDB" id="A0A238XCT7"/>
<dbReference type="RefSeq" id="WP_089336901.1">
    <property type="nucleotide sequence ID" value="NZ_FZNO01000012.1"/>
</dbReference>
<sequence>MTSAVSDGVLDLVGVTEDTWQEEALARGWGDGLPLVAPTPARVEAALRALEGRELELGPLPPSGLVPTRQSFAANAVMAGCRPADLPVVLAALRAMLAPEYNLHGVLATTHPCAPLVIVNGPVRTSLGINCGTNCFGQGTRANAVIGRAVQLLTMNVGGARPGSMDRATQGNPAKYSWCFGENEEESPFEPYSVRRGFAPGESVVTVAAAEGPHNINDHGSTTGEGLLMTIAGTMAQTGSNNLYVKGPHFLVLGPEHAATLHRDGWTVEALRERLWEQARIPVSQVSEENHRQFEDWGVQPDGGFYTVSTGPEVLHILVAGGAGKHSAWIPSFGATAAVSRPVPVRE</sequence>
<name>A0A238XCT7_9ACTN</name>
<accession>A0A238XCT7</accession>
<reference evidence="1 2" key="1">
    <citation type="submission" date="2017-06" db="EMBL/GenBank/DDBJ databases">
        <authorList>
            <person name="Kim H.J."/>
            <person name="Triplett B.A."/>
        </authorList>
    </citation>
    <scope>NUCLEOTIDE SEQUENCE [LARGE SCALE GENOMIC DNA]</scope>
    <source>
        <strain evidence="1 2">DSM 44272</strain>
    </source>
</reference>
<dbReference type="EMBL" id="FZNO01000012">
    <property type="protein sequence ID" value="SNR55729.1"/>
    <property type="molecule type" value="Genomic_DNA"/>
</dbReference>
<dbReference type="Proteomes" id="UP000198403">
    <property type="component" value="Unassembled WGS sequence"/>
</dbReference>
<evidence type="ECO:0000313" key="1">
    <source>
        <dbReference type="EMBL" id="SNR55729.1"/>
    </source>
</evidence>
<protein>
    <submittedName>
        <fullName evidence="1">Uncharacterized protein</fullName>
    </submittedName>
</protein>
<dbReference type="OrthoDB" id="5240640at2"/>
<evidence type="ECO:0000313" key="2">
    <source>
        <dbReference type="Proteomes" id="UP000198403"/>
    </source>
</evidence>
<organism evidence="1 2">
    <name type="scientific">Blastococcus mobilis</name>
    <dbReference type="NCBI Taxonomy" id="1938746"/>
    <lineage>
        <taxon>Bacteria</taxon>
        <taxon>Bacillati</taxon>
        <taxon>Actinomycetota</taxon>
        <taxon>Actinomycetes</taxon>
        <taxon>Geodermatophilales</taxon>
        <taxon>Geodermatophilaceae</taxon>
        <taxon>Blastococcus</taxon>
    </lineage>
</organism>
<keyword evidence="2" id="KW-1185">Reference proteome</keyword>
<gene>
    <name evidence="1" type="ORF">SAMN06272737_112103</name>
</gene>
<proteinExistence type="predicted"/>